<dbReference type="EMBL" id="CP003169">
    <property type="protein sequence ID" value="AEV71558.1"/>
    <property type="molecule type" value="Genomic_DNA"/>
</dbReference>
<dbReference type="KEGG" id="mrh:MycrhN_0929"/>
<sequence>MRRQSAAVICLVGMAMAAGITPSASADQNGYNPDYTIYRTAGNVRCVVSAEKAACERMVPGGFAGAPVDAPVASVDSSGKFSWEAAPLGGTGNEITIVNGQPYHSHKWTLLLTIEGTRLSRKGNSHGMNVSIDGTVVTPY</sequence>
<evidence type="ECO:0000313" key="3">
    <source>
        <dbReference type="Proteomes" id="UP000005442"/>
    </source>
</evidence>
<protein>
    <submittedName>
        <fullName evidence="2">Uncharacterized protein</fullName>
    </submittedName>
</protein>
<dbReference type="AlphaFoldDB" id="G8RST6"/>
<accession>G8RST6</accession>
<organism evidence="2 3">
    <name type="scientific">Mycolicibacterium rhodesiae (strain NBB3)</name>
    <name type="common">Mycobacterium rhodesiae</name>
    <dbReference type="NCBI Taxonomy" id="710685"/>
    <lineage>
        <taxon>Bacteria</taxon>
        <taxon>Bacillati</taxon>
        <taxon>Actinomycetota</taxon>
        <taxon>Actinomycetes</taxon>
        <taxon>Mycobacteriales</taxon>
        <taxon>Mycobacteriaceae</taxon>
        <taxon>Mycolicibacterium</taxon>
    </lineage>
</organism>
<feature type="chain" id="PRO_5003516017" evidence="1">
    <location>
        <begin position="27"/>
        <end position="140"/>
    </location>
</feature>
<dbReference type="STRING" id="710685.MycrhN_0929"/>
<feature type="signal peptide" evidence="1">
    <location>
        <begin position="1"/>
        <end position="26"/>
    </location>
</feature>
<keyword evidence="3" id="KW-1185">Reference proteome</keyword>
<dbReference type="PATRIC" id="fig|710685.3.peg.935"/>
<evidence type="ECO:0000256" key="1">
    <source>
        <dbReference type="SAM" id="SignalP"/>
    </source>
</evidence>
<dbReference type="OrthoDB" id="4774507at2"/>
<dbReference type="HOGENOM" id="CLU_1832959_0_0_11"/>
<dbReference type="RefSeq" id="WP_014209373.1">
    <property type="nucleotide sequence ID" value="NC_016604.1"/>
</dbReference>
<name>G8RST6_MYCRN</name>
<dbReference type="eggNOG" id="ENOG50321X8">
    <property type="taxonomic scope" value="Bacteria"/>
</dbReference>
<evidence type="ECO:0000313" key="2">
    <source>
        <dbReference type="EMBL" id="AEV71558.1"/>
    </source>
</evidence>
<keyword evidence="1" id="KW-0732">Signal</keyword>
<gene>
    <name evidence="2" type="ordered locus">MycrhN_0929</name>
</gene>
<reference evidence="2 3" key="1">
    <citation type="submission" date="2011-12" db="EMBL/GenBank/DDBJ databases">
        <title>Complete sequence of Mycobacterium rhodesiae NBB3.</title>
        <authorList>
            <consortium name="US DOE Joint Genome Institute"/>
            <person name="Lucas S."/>
            <person name="Han J."/>
            <person name="Lapidus A."/>
            <person name="Cheng J.-F."/>
            <person name="Goodwin L."/>
            <person name="Pitluck S."/>
            <person name="Peters L."/>
            <person name="Mikhailova N."/>
            <person name="Gu W."/>
            <person name="Detter J.C."/>
            <person name="Han C."/>
            <person name="Tapia R."/>
            <person name="Land M."/>
            <person name="Hauser L."/>
            <person name="Kyrpides N."/>
            <person name="Ivanova N."/>
            <person name="Pagani I."/>
            <person name="Mattes T."/>
            <person name="Holmes A."/>
            <person name="Rutledge P."/>
            <person name="Paulsen I."/>
            <person name="Coleman N."/>
            <person name="Woyke T."/>
        </authorList>
    </citation>
    <scope>NUCLEOTIDE SEQUENCE [LARGE SCALE GENOMIC DNA]</scope>
    <source>
        <strain evidence="2 3">NBB3</strain>
    </source>
</reference>
<proteinExistence type="predicted"/>
<dbReference type="Proteomes" id="UP000005442">
    <property type="component" value="Chromosome"/>
</dbReference>